<keyword evidence="2" id="KW-1185">Reference proteome</keyword>
<accession>A0A2H4IAY5</accession>
<name>A0A2H4IAY5_9CAUD</name>
<evidence type="ECO:0000313" key="2">
    <source>
        <dbReference type="Proteomes" id="UP000240568"/>
    </source>
</evidence>
<reference evidence="1 2" key="1">
    <citation type="submission" date="2017-04" db="EMBL/GenBank/DDBJ databases">
        <authorList>
            <person name="Afonso C.L."/>
            <person name="Miller P.J."/>
            <person name="Scott M.A."/>
            <person name="Spackman E."/>
            <person name="Goraichik I."/>
            <person name="Dimitrov K.M."/>
            <person name="Suarez D.L."/>
            <person name="Swayne D.E."/>
        </authorList>
    </citation>
    <scope>NUCLEOTIDE SEQUENCE [LARGE SCALE GENOMIC DNA]</scope>
</reference>
<dbReference type="EMBL" id="KY984068">
    <property type="protein sequence ID" value="ARW58708.1"/>
    <property type="molecule type" value="Genomic_DNA"/>
</dbReference>
<evidence type="ECO:0000313" key="1">
    <source>
        <dbReference type="EMBL" id="ARW58708.1"/>
    </source>
</evidence>
<dbReference type="Proteomes" id="UP000240568">
    <property type="component" value="Segment"/>
</dbReference>
<organism evidence="1 2">
    <name type="scientific">Erwinia phage vB_EamM_Y3</name>
    <dbReference type="NCBI Taxonomy" id="1983553"/>
    <lineage>
        <taxon>Viruses</taxon>
        <taxon>Duplodnaviria</taxon>
        <taxon>Heunggongvirae</taxon>
        <taxon>Uroviricota</taxon>
        <taxon>Caudoviricetes</taxon>
        <taxon>Sasquatchvirus</taxon>
        <taxon>Sasquatchvirus Y3</taxon>
    </lineage>
</organism>
<protein>
    <submittedName>
        <fullName evidence="1">Uncharacterized protein</fullName>
    </submittedName>
</protein>
<proteinExistence type="predicted"/>
<sequence length="128" mass="14877">MAAIQLLFYPDVKDEKLFVEQRFGRSILFMHGISPMSVYRADSRPLEFRLYQVNGSKTYTMDKGPRNKDIEQLLNLKLVKQWTLVRRNNRIFYVGECSEAIIADTIPLGTQVEGEEDARRCFKSTNPL</sequence>
<gene>
    <name evidence="1" type="ORF">Y3_068</name>
</gene>